<dbReference type="PROSITE" id="PS51318">
    <property type="entry name" value="TAT"/>
    <property type="match status" value="1"/>
</dbReference>
<evidence type="ECO:0000256" key="1">
    <source>
        <dbReference type="ARBA" id="ARBA00022801"/>
    </source>
</evidence>
<dbReference type="GO" id="GO:0008477">
    <property type="term" value="F:purine nucleosidase activity"/>
    <property type="evidence" value="ECO:0007669"/>
    <property type="project" value="TreeGrafter"/>
</dbReference>
<dbReference type="Gene3D" id="3.90.245.10">
    <property type="entry name" value="Ribonucleoside hydrolase-like"/>
    <property type="match status" value="1"/>
</dbReference>
<feature type="domain" description="Inosine/uridine-preferring nucleoside hydrolase" evidence="3">
    <location>
        <begin position="112"/>
        <end position="286"/>
    </location>
</feature>
<protein>
    <submittedName>
        <fullName evidence="4">Nucleoside hydrolase</fullName>
    </submittedName>
</protein>
<dbReference type="Pfam" id="PF01156">
    <property type="entry name" value="IU_nuc_hydro"/>
    <property type="match status" value="1"/>
</dbReference>
<keyword evidence="1 4" id="KW-0378">Hydrolase</keyword>
<dbReference type="SUPFAM" id="SSF53590">
    <property type="entry name" value="Nucleoside hydrolase"/>
    <property type="match status" value="1"/>
</dbReference>
<dbReference type="GO" id="GO:0006152">
    <property type="term" value="P:purine nucleoside catabolic process"/>
    <property type="evidence" value="ECO:0007669"/>
    <property type="project" value="TreeGrafter"/>
</dbReference>
<dbReference type="InterPro" id="IPR036452">
    <property type="entry name" value="Ribo_hydro-like"/>
</dbReference>
<dbReference type="PANTHER" id="PTHR12304">
    <property type="entry name" value="INOSINE-URIDINE PREFERRING NUCLEOSIDE HYDROLASE"/>
    <property type="match status" value="1"/>
</dbReference>
<dbReference type="AlphaFoldDB" id="A0A7X3G474"/>
<keyword evidence="5" id="KW-1185">Reference proteome</keyword>
<dbReference type="InterPro" id="IPR001910">
    <property type="entry name" value="Inosine/uridine_hydrolase_dom"/>
</dbReference>
<evidence type="ECO:0000259" key="3">
    <source>
        <dbReference type="Pfam" id="PF01156"/>
    </source>
</evidence>
<reference evidence="4 5" key="1">
    <citation type="submission" date="2019-12" db="EMBL/GenBank/DDBJ databases">
        <authorList>
            <person name="Li C."/>
            <person name="Zhao J."/>
        </authorList>
    </citation>
    <scope>NUCLEOTIDE SEQUENCE [LARGE SCALE GENOMIC DNA]</scope>
    <source>
        <strain evidence="4 5">NEAU-DD11</strain>
    </source>
</reference>
<gene>
    <name evidence="4" type="ORF">GPY61_26195</name>
</gene>
<dbReference type="RefSeq" id="WP_160410345.1">
    <property type="nucleotide sequence ID" value="NZ_WSES01000009.1"/>
</dbReference>
<comment type="caution">
    <text evidence="4">The sequence shown here is derived from an EMBL/GenBank/DDBJ whole genome shotgun (WGS) entry which is preliminary data.</text>
</comment>
<accession>A0A7X3G474</accession>
<name>A0A7X3G474_9BURK</name>
<proteinExistence type="predicted"/>
<evidence type="ECO:0000313" key="4">
    <source>
        <dbReference type="EMBL" id="MVW63420.1"/>
    </source>
</evidence>
<sequence length="343" mass="37044">MRDTAAPSLQRRAILRAGLAAAALGAARSTHALTASPRQRVIVDNDFSGDPDGLFQLAHHLASPSVEIPFVIGSHIHTGDFLDGSTRQPENAVAKVRELYATMRLPGQPPVIAGRGTALSNGELPDMTEAARGIIAEATRTDTKLPLYYAAGAGLTDLATALMLAPRISRNLKLVWIGGMEHGDLLPGVPPRHDAEYNLTIDTVAAQWVFNHSDVEIWQVPRNVYRQLIVSHAELGAGLRDAGKLGTFLIRQLERVTALMKDGLGETYILGDSPLVTLTALQSSFEPDSASSAYVVRPTPRLADDGRYVANPNGRPMRVYQTIDTRLTFADMVAKFAQVGRVQ</sequence>
<evidence type="ECO:0000313" key="5">
    <source>
        <dbReference type="Proteomes" id="UP000443353"/>
    </source>
</evidence>
<dbReference type="Proteomes" id="UP000443353">
    <property type="component" value="Unassembled WGS sequence"/>
</dbReference>
<dbReference type="PANTHER" id="PTHR12304:SF4">
    <property type="entry name" value="URIDINE NUCLEOSIDASE"/>
    <property type="match status" value="1"/>
</dbReference>
<evidence type="ECO:0000256" key="2">
    <source>
        <dbReference type="ARBA" id="ARBA00023295"/>
    </source>
</evidence>
<keyword evidence="2" id="KW-0326">Glycosidase</keyword>
<dbReference type="GO" id="GO:0005829">
    <property type="term" value="C:cytosol"/>
    <property type="evidence" value="ECO:0007669"/>
    <property type="project" value="TreeGrafter"/>
</dbReference>
<dbReference type="InterPro" id="IPR006311">
    <property type="entry name" value="TAT_signal"/>
</dbReference>
<dbReference type="InterPro" id="IPR023186">
    <property type="entry name" value="IUNH"/>
</dbReference>
<dbReference type="EMBL" id="WSES01000009">
    <property type="protein sequence ID" value="MVW63420.1"/>
    <property type="molecule type" value="Genomic_DNA"/>
</dbReference>
<organism evidence="4 5">
    <name type="scientific">Massilia cellulosiltytica</name>
    <dbReference type="NCBI Taxonomy" id="2683234"/>
    <lineage>
        <taxon>Bacteria</taxon>
        <taxon>Pseudomonadati</taxon>
        <taxon>Pseudomonadota</taxon>
        <taxon>Betaproteobacteria</taxon>
        <taxon>Burkholderiales</taxon>
        <taxon>Oxalobacteraceae</taxon>
        <taxon>Telluria group</taxon>
        <taxon>Massilia</taxon>
    </lineage>
</organism>